<comment type="caution">
    <text evidence="2">The sequence shown here is derived from an EMBL/GenBank/DDBJ whole genome shotgun (WGS) entry which is preliminary data.</text>
</comment>
<dbReference type="EMBL" id="AVOT02066281">
    <property type="protein sequence ID" value="MBW0558118.1"/>
    <property type="molecule type" value="Genomic_DNA"/>
</dbReference>
<accession>A0A9Q3J9N3</accession>
<dbReference type="AlphaFoldDB" id="A0A9Q3J9N3"/>
<evidence type="ECO:0000256" key="1">
    <source>
        <dbReference type="SAM" id="MobiDB-lite"/>
    </source>
</evidence>
<gene>
    <name evidence="2" type="ORF">O181_097833</name>
</gene>
<feature type="region of interest" description="Disordered" evidence="1">
    <location>
        <begin position="1"/>
        <end position="44"/>
    </location>
</feature>
<organism evidence="2 3">
    <name type="scientific">Austropuccinia psidii MF-1</name>
    <dbReference type="NCBI Taxonomy" id="1389203"/>
    <lineage>
        <taxon>Eukaryota</taxon>
        <taxon>Fungi</taxon>
        <taxon>Dikarya</taxon>
        <taxon>Basidiomycota</taxon>
        <taxon>Pucciniomycotina</taxon>
        <taxon>Pucciniomycetes</taxon>
        <taxon>Pucciniales</taxon>
        <taxon>Sphaerophragmiaceae</taxon>
        <taxon>Austropuccinia</taxon>
    </lineage>
</organism>
<keyword evidence="3" id="KW-1185">Reference proteome</keyword>
<proteinExistence type="predicted"/>
<evidence type="ECO:0000313" key="2">
    <source>
        <dbReference type="EMBL" id="MBW0558118.1"/>
    </source>
</evidence>
<protein>
    <submittedName>
        <fullName evidence="2">Uncharacterized protein</fullName>
    </submittedName>
</protein>
<name>A0A9Q3J9N3_9BASI</name>
<dbReference type="Proteomes" id="UP000765509">
    <property type="component" value="Unassembled WGS sequence"/>
</dbReference>
<feature type="compositionally biased region" description="Polar residues" evidence="1">
    <location>
        <begin position="1"/>
        <end position="24"/>
    </location>
</feature>
<sequence>MTTRRGSQYSIQSDGGGLRSTNDPTKAKRKGKIPSETGYTQGSAISQRKVPEIFIISEPELEVSISNSNRDKSHSEGSNRHIYEPVKAVLHGAQGQRLGNVAINPPRSDELLENPQKFPQRGGNSSILQWMESTIIKTLNQKDKQLEQ</sequence>
<feature type="region of interest" description="Disordered" evidence="1">
    <location>
        <begin position="97"/>
        <end position="125"/>
    </location>
</feature>
<evidence type="ECO:0000313" key="3">
    <source>
        <dbReference type="Proteomes" id="UP000765509"/>
    </source>
</evidence>
<reference evidence="2" key="1">
    <citation type="submission" date="2021-03" db="EMBL/GenBank/DDBJ databases">
        <title>Draft genome sequence of rust myrtle Austropuccinia psidii MF-1, a brazilian biotype.</title>
        <authorList>
            <person name="Quecine M.C."/>
            <person name="Pachon D.M.R."/>
            <person name="Bonatelli M.L."/>
            <person name="Correr F.H."/>
            <person name="Franceschini L.M."/>
            <person name="Leite T.F."/>
            <person name="Margarido G.R.A."/>
            <person name="Almeida C.A."/>
            <person name="Ferrarezi J.A."/>
            <person name="Labate C.A."/>
        </authorList>
    </citation>
    <scope>NUCLEOTIDE SEQUENCE</scope>
    <source>
        <strain evidence="2">MF-1</strain>
    </source>
</reference>